<reference evidence="1" key="1">
    <citation type="submission" date="2020-03" db="EMBL/GenBank/DDBJ databases">
        <title>The deep terrestrial virosphere.</title>
        <authorList>
            <person name="Holmfeldt K."/>
            <person name="Nilsson E."/>
            <person name="Simone D."/>
            <person name="Lopez-Fernandez M."/>
            <person name="Wu X."/>
            <person name="de Brujin I."/>
            <person name="Lundin D."/>
            <person name="Andersson A."/>
            <person name="Bertilsson S."/>
            <person name="Dopson M."/>
        </authorList>
    </citation>
    <scope>NUCLEOTIDE SEQUENCE</scope>
    <source>
        <strain evidence="1">MM415B02907</strain>
    </source>
</reference>
<gene>
    <name evidence="1" type="ORF">MM415B02907_0010</name>
</gene>
<sequence length="131" mass="15734">MPEMSKAKQEKELKLLRRKCLFLWKARVKERAGKKCEAIGCKKTKFLNAHHIESFISNKSLRFDIRNGICLCPRHHRFGWFSAHRSFCFVFTLLSNKRKLDFDYLLEHYQDRIELNKEFLLDKISKLELSI</sequence>
<protein>
    <submittedName>
        <fullName evidence="1">Putative HNH endonuclease</fullName>
    </submittedName>
</protein>
<proteinExistence type="predicted"/>
<evidence type="ECO:0000313" key="1">
    <source>
        <dbReference type="EMBL" id="QJA87708.1"/>
    </source>
</evidence>
<keyword evidence="1" id="KW-0378">Hydrolase</keyword>
<keyword evidence="1" id="KW-0255">Endonuclease</keyword>
<accession>A0A6M3L345</accession>
<dbReference type="AlphaFoldDB" id="A0A6M3L345"/>
<dbReference type="EMBL" id="MT142727">
    <property type="protein sequence ID" value="QJA87708.1"/>
    <property type="molecule type" value="Genomic_DNA"/>
</dbReference>
<dbReference type="GO" id="GO:0004519">
    <property type="term" value="F:endonuclease activity"/>
    <property type="evidence" value="ECO:0007669"/>
    <property type="project" value="UniProtKB-KW"/>
</dbReference>
<keyword evidence="1" id="KW-0540">Nuclease</keyword>
<name>A0A6M3L345_9ZZZZ</name>
<organism evidence="1">
    <name type="scientific">viral metagenome</name>
    <dbReference type="NCBI Taxonomy" id="1070528"/>
    <lineage>
        <taxon>unclassified sequences</taxon>
        <taxon>metagenomes</taxon>
        <taxon>organismal metagenomes</taxon>
    </lineage>
</organism>